<name>A0A835W5L6_CHLIN</name>
<feature type="region of interest" description="Disordered" evidence="1">
    <location>
        <begin position="535"/>
        <end position="603"/>
    </location>
</feature>
<dbReference type="OrthoDB" id="19132at2759"/>
<dbReference type="Pfam" id="PF00754">
    <property type="entry name" value="F5_F8_type_C"/>
    <property type="match status" value="1"/>
</dbReference>
<dbReference type="InterPro" id="IPR000421">
    <property type="entry name" value="FA58C"/>
</dbReference>
<protein>
    <recommendedName>
        <fullName evidence="6">F5/8 type C domain-containing protein</fullName>
    </recommendedName>
</protein>
<evidence type="ECO:0008006" key="6">
    <source>
        <dbReference type="Google" id="ProtNLM"/>
    </source>
</evidence>
<evidence type="ECO:0000313" key="5">
    <source>
        <dbReference type="Proteomes" id="UP000650467"/>
    </source>
</evidence>
<evidence type="ECO:0000259" key="3">
    <source>
        <dbReference type="Pfam" id="PF12248"/>
    </source>
</evidence>
<dbReference type="PANTHER" id="PTHR47457">
    <property type="entry name" value="OS05G0345500 PROTEIN"/>
    <property type="match status" value="1"/>
</dbReference>
<gene>
    <name evidence="4" type="ORF">HXX76_004401</name>
</gene>
<dbReference type="InterPro" id="IPR022041">
    <property type="entry name" value="Methyltransf_FA"/>
</dbReference>
<dbReference type="AlphaFoldDB" id="A0A835W5L6"/>
<proteinExistence type="predicted"/>
<feature type="region of interest" description="Disordered" evidence="1">
    <location>
        <begin position="873"/>
        <end position="906"/>
    </location>
</feature>
<dbReference type="Proteomes" id="UP000650467">
    <property type="component" value="Unassembled WGS sequence"/>
</dbReference>
<evidence type="ECO:0000313" key="4">
    <source>
        <dbReference type="EMBL" id="KAG2440290.1"/>
    </source>
</evidence>
<feature type="region of interest" description="Disordered" evidence="1">
    <location>
        <begin position="269"/>
        <end position="310"/>
    </location>
</feature>
<feature type="compositionally biased region" description="Polar residues" evidence="1">
    <location>
        <begin position="896"/>
        <end position="905"/>
    </location>
</feature>
<dbReference type="InterPro" id="IPR008979">
    <property type="entry name" value="Galactose-bd-like_sf"/>
</dbReference>
<evidence type="ECO:0000256" key="1">
    <source>
        <dbReference type="SAM" id="MobiDB-lite"/>
    </source>
</evidence>
<feature type="compositionally biased region" description="Gly residues" evidence="1">
    <location>
        <begin position="880"/>
        <end position="889"/>
    </location>
</feature>
<organism evidence="4 5">
    <name type="scientific">Chlamydomonas incerta</name>
    <dbReference type="NCBI Taxonomy" id="51695"/>
    <lineage>
        <taxon>Eukaryota</taxon>
        <taxon>Viridiplantae</taxon>
        <taxon>Chlorophyta</taxon>
        <taxon>core chlorophytes</taxon>
        <taxon>Chlorophyceae</taxon>
        <taxon>CS clade</taxon>
        <taxon>Chlamydomonadales</taxon>
        <taxon>Chlamydomonadaceae</taxon>
        <taxon>Chlamydomonas</taxon>
    </lineage>
</organism>
<accession>A0A835W5L6</accession>
<reference evidence="4" key="1">
    <citation type="journal article" date="2020" name="bioRxiv">
        <title>Comparative genomics of Chlamydomonas.</title>
        <authorList>
            <person name="Craig R.J."/>
            <person name="Hasan A.R."/>
            <person name="Ness R.W."/>
            <person name="Keightley P.D."/>
        </authorList>
    </citation>
    <scope>NUCLEOTIDE SEQUENCE</scope>
    <source>
        <strain evidence="4">SAG 7.73</strain>
    </source>
</reference>
<feature type="domain" description="F5/8 type C" evidence="2">
    <location>
        <begin position="663"/>
        <end position="750"/>
    </location>
</feature>
<dbReference type="CDD" id="cd14733">
    <property type="entry name" value="BACK"/>
    <property type="match status" value="1"/>
</dbReference>
<dbReference type="Pfam" id="PF12248">
    <property type="entry name" value="Methyltransf_FA"/>
    <property type="match status" value="1"/>
</dbReference>
<dbReference type="SUPFAM" id="SSF49785">
    <property type="entry name" value="Galactose-binding domain-like"/>
    <property type="match status" value="1"/>
</dbReference>
<feature type="region of interest" description="Disordered" evidence="1">
    <location>
        <begin position="329"/>
        <end position="373"/>
    </location>
</feature>
<evidence type="ECO:0000259" key="2">
    <source>
        <dbReference type="Pfam" id="PF00754"/>
    </source>
</evidence>
<dbReference type="Gene3D" id="2.60.120.260">
    <property type="entry name" value="Galactose-binding domain-like"/>
    <property type="match status" value="1"/>
</dbReference>
<comment type="caution">
    <text evidence="4">The sequence shown here is derived from an EMBL/GenBank/DDBJ whole genome shotgun (WGS) entry which is preliminary data.</text>
</comment>
<feature type="compositionally biased region" description="Low complexity" evidence="1">
    <location>
        <begin position="582"/>
        <end position="603"/>
    </location>
</feature>
<dbReference type="EMBL" id="JAEHOC010000007">
    <property type="protein sequence ID" value="KAG2440290.1"/>
    <property type="molecule type" value="Genomic_DNA"/>
</dbReference>
<dbReference type="PANTHER" id="PTHR47457:SF1">
    <property type="entry name" value="BTB DOMAIN-CONTAINING PROTEIN-RELATED"/>
    <property type="match status" value="1"/>
</dbReference>
<sequence length="924" mass="92427">MVGGVPCSRVSGKVFSKFWIDLNHGVLTVGHGEPGQGVCHQWRDTQEIPGIQHIGLSCWDRHVSYRSIALHPPLDFSRLQREAAAQLSATSCPVPALFDATCTAIMAAATPANICSALAVAELLLPTTQKLYRFCLDFIARHFETVVALQGAGQLDPCCDPAALAQAQLETAVVATAAEAAAGTTTGTASEEAGKAGAFGAPPGPDEGGLLSVSAAAMCDLVCQNTFSVDEQGIYWAVRDWACYHIAQAAATAPGPDVPMVATVTAQPAAAGAPGRKHSGDFSGGSPRAALHAGGPQQRMPGGSPRRLSAPELDVSSLVAALSAAAAAAAEQESSNGTGHHQPADSITADRSHEQHQQHGRQAGGSAACHHLHAQAQEDAARVLSLIRYPLLPIEQLHGCLADPLLVRLPAVLELVHEALEVHRRETGAVLAPPQHQPPQAPQQLVLLGEATRTAAGTAPGAAAAGGAGGAGAAAGAAPCGGAAADSACYPVGGGCAGVGAGATGPGCAPLPGAPLAPAGSLGCAAAPGSANGGAGAFSRSTSMPAPASERRLVKPLAPSGPNGSVTGEGAVPGTPGPAGTPHPLQSPGKAAAAGGSTGSSGAADGAAAAWSVRYQRRCLPFALELEFVCDGDSSGVLHFLGTQYGAQGWVNPMLAKRVDVRASSPTGRTTDPRVLAGRQFVRTNFAGPRYVNGVASSWWQVDLGEQHQLAITYYTLRHDGSQDFARSWVLQGSHDLTNWVDLKRHANDTTVKVPGQYASWPVIGPAAATPYRAFRLLLTAPNASPNPASRYNFCLSNVEFYGFMYKGSGVGGGWAASAAAAAAVAVTVGQSAGKAAASAVPALGAAAAQPAVAAAASAGGCADSAGACGTGAESSNSSTGGGGGGGSGSSSNSTPVGSAANSDVTGAALSAELQDASIDDHTK</sequence>
<feature type="compositionally biased region" description="Basic and acidic residues" evidence="1">
    <location>
        <begin position="348"/>
        <end position="357"/>
    </location>
</feature>
<feature type="domain" description="Farnesoic acid O-methyl transferase" evidence="3">
    <location>
        <begin position="11"/>
        <end position="66"/>
    </location>
</feature>
<keyword evidence="5" id="KW-1185">Reference proteome</keyword>